<gene>
    <name evidence="1" type="ORF">CBB_407</name>
</gene>
<reference evidence="2" key="1">
    <citation type="submission" date="2016-01" db="EMBL/GenBank/DDBJ databases">
        <title>Isolation and Characterization of Enterobacteria phage CBB.</title>
        <authorList>
            <person name="Buttimer C.T.H."/>
            <person name="Hendrix H."/>
            <person name="Alexandre H."/>
            <person name="O'Mahony J."/>
            <person name="Lavigne R."/>
            <person name="Coffey A."/>
        </authorList>
    </citation>
    <scope>NUCLEOTIDE SEQUENCE [LARGE SCALE GENOMIC DNA]</scope>
</reference>
<proteinExistence type="predicted"/>
<accession>A0A1L2CVA7</accession>
<organism evidence="1 2">
    <name type="scientific">Pectobacterium phage vB_PcaM_CBB</name>
    <dbReference type="NCBI Taxonomy" id="2772511"/>
    <lineage>
        <taxon>Viruses</taxon>
        <taxon>Duplodnaviria</taxon>
        <taxon>Heunggongvirae</taxon>
        <taxon>Uroviricota</taxon>
        <taxon>Caudoviricetes</taxon>
        <taxon>Mimasvirus</taxon>
        <taxon>Mimasvirus CBB</taxon>
    </lineage>
</organism>
<dbReference type="EMBL" id="KU574722">
    <property type="protein sequence ID" value="AMM43970.1"/>
    <property type="molecule type" value="Genomic_DNA"/>
</dbReference>
<sequence>MIYPNTFEELLHVMQNTEQMKDLSVHAHGLMVVEQYKVLISELDTG</sequence>
<dbReference type="Proteomes" id="UP000223891">
    <property type="component" value="Segment"/>
</dbReference>
<evidence type="ECO:0000313" key="2">
    <source>
        <dbReference type="Proteomes" id="UP000223891"/>
    </source>
</evidence>
<protein>
    <submittedName>
        <fullName evidence="1">Uncharacterized protein</fullName>
    </submittedName>
</protein>
<evidence type="ECO:0000313" key="1">
    <source>
        <dbReference type="EMBL" id="AMM43970.1"/>
    </source>
</evidence>
<name>A0A1L2CVA7_9CAUD</name>
<keyword evidence="2" id="KW-1185">Reference proteome</keyword>